<gene>
    <name evidence="2" type="ORF">E5162_05410</name>
</gene>
<keyword evidence="1" id="KW-0732">Signal</keyword>
<name>A0A4S2HF69_9PROT</name>
<accession>A0A4S2HF69</accession>
<feature type="chain" id="PRO_5020248527" evidence="1">
    <location>
        <begin position="24"/>
        <end position="149"/>
    </location>
</feature>
<dbReference type="AlphaFoldDB" id="A0A4S2HF69"/>
<evidence type="ECO:0000313" key="2">
    <source>
        <dbReference type="EMBL" id="TGY94710.1"/>
    </source>
</evidence>
<dbReference type="Pfam" id="PF09912">
    <property type="entry name" value="DUF2141"/>
    <property type="match status" value="1"/>
</dbReference>
<dbReference type="OrthoDB" id="9788332at2"/>
<protein>
    <submittedName>
        <fullName evidence="2">DUF2141 domain-containing protein</fullName>
    </submittedName>
</protein>
<dbReference type="Proteomes" id="UP000305451">
    <property type="component" value="Unassembled WGS sequence"/>
</dbReference>
<dbReference type="EMBL" id="SRXV01000001">
    <property type="protein sequence ID" value="TGY94710.1"/>
    <property type="molecule type" value="Genomic_DNA"/>
</dbReference>
<keyword evidence="3" id="KW-1185">Reference proteome</keyword>
<dbReference type="RefSeq" id="WP_135943907.1">
    <property type="nucleotide sequence ID" value="NZ_BMEI01000001.1"/>
</dbReference>
<sequence>MTTLTLTNILGAAALALVATAVAAEADPSPNPVLTLRVEQIEQAQGRLMIAVFSDGESWSGGQPAFTASAAVEGSEVELELGAVPAGEYGVKLYHDVDGDGELDTNLVGIPTEPFAFSNSAMGSFGPPAWEAAAFGVGEDNTVHTISFR</sequence>
<comment type="caution">
    <text evidence="2">The sequence shown here is derived from an EMBL/GenBank/DDBJ whole genome shotgun (WGS) entry which is preliminary data.</text>
</comment>
<proteinExistence type="predicted"/>
<evidence type="ECO:0000256" key="1">
    <source>
        <dbReference type="SAM" id="SignalP"/>
    </source>
</evidence>
<dbReference type="InterPro" id="IPR018673">
    <property type="entry name" value="DUF2141"/>
</dbReference>
<reference evidence="2 3" key="1">
    <citation type="journal article" date="2013" name="Int. J. Syst. Evol. Microbiol.">
        <title>Marinicauda pacifica gen. nov., sp. nov., a prosthecate alphaproteobacterium of the family Hyphomonadaceae isolated from deep seawater.</title>
        <authorList>
            <person name="Zhang X.Y."/>
            <person name="Li G.W."/>
            <person name="Wang C.S."/>
            <person name="Zhang Y.J."/>
            <person name="Xu X.W."/>
            <person name="Li H."/>
            <person name="Liu A."/>
            <person name="Liu C."/>
            <person name="Xie B.B."/>
            <person name="Qin Q.L."/>
            <person name="Xu Z."/>
            <person name="Chen X.L."/>
            <person name="Zhou B.C."/>
            <person name="Zhang Y.Z."/>
        </authorList>
    </citation>
    <scope>NUCLEOTIDE SEQUENCE [LARGE SCALE GENOMIC DNA]</scope>
    <source>
        <strain evidence="2 3">P-1 km-3</strain>
    </source>
</reference>
<evidence type="ECO:0000313" key="3">
    <source>
        <dbReference type="Proteomes" id="UP000305451"/>
    </source>
</evidence>
<organism evidence="2 3">
    <name type="scientific">Marinicauda pacifica</name>
    <dbReference type="NCBI Taxonomy" id="1133559"/>
    <lineage>
        <taxon>Bacteria</taxon>
        <taxon>Pseudomonadati</taxon>
        <taxon>Pseudomonadota</taxon>
        <taxon>Alphaproteobacteria</taxon>
        <taxon>Maricaulales</taxon>
        <taxon>Maricaulaceae</taxon>
        <taxon>Marinicauda</taxon>
    </lineage>
</organism>
<feature type="signal peptide" evidence="1">
    <location>
        <begin position="1"/>
        <end position="23"/>
    </location>
</feature>